<reference evidence="2 3" key="1">
    <citation type="submission" date="2016-10" db="EMBL/GenBank/DDBJ databases">
        <title>Genome sequence of the ascomycete fungus Penicillium subrubescens.</title>
        <authorList>
            <person name="De Vries R.P."/>
            <person name="Peng M."/>
            <person name="Dilokpimol A."/>
            <person name="Hilden K."/>
            <person name="Makela M.R."/>
            <person name="Grigoriev I."/>
            <person name="Riley R."/>
            <person name="Granchi Z."/>
        </authorList>
    </citation>
    <scope>NUCLEOTIDE SEQUENCE [LARGE SCALE GENOMIC DNA]</scope>
    <source>
        <strain evidence="2 3">CBS 132785</strain>
    </source>
</reference>
<accession>A0A1Q5UHG6</accession>
<dbReference type="EMBL" id="MNBE01000259">
    <property type="protein sequence ID" value="OKP11911.1"/>
    <property type="molecule type" value="Genomic_DNA"/>
</dbReference>
<dbReference type="Proteomes" id="UP000186955">
    <property type="component" value="Unassembled WGS sequence"/>
</dbReference>
<evidence type="ECO:0000256" key="1">
    <source>
        <dbReference type="SAM" id="MobiDB-lite"/>
    </source>
</evidence>
<comment type="caution">
    <text evidence="2">The sequence shown here is derived from an EMBL/GenBank/DDBJ whole genome shotgun (WGS) entry which is preliminary data.</text>
</comment>
<protein>
    <submittedName>
        <fullName evidence="2">Uncharacterized protein</fullName>
    </submittedName>
</protein>
<keyword evidence="3" id="KW-1185">Reference proteome</keyword>
<organism evidence="2 3">
    <name type="scientific">Penicillium subrubescens</name>
    <dbReference type="NCBI Taxonomy" id="1316194"/>
    <lineage>
        <taxon>Eukaryota</taxon>
        <taxon>Fungi</taxon>
        <taxon>Dikarya</taxon>
        <taxon>Ascomycota</taxon>
        <taxon>Pezizomycotina</taxon>
        <taxon>Eurotiomycetes</taxon>
        <taxon>Eurotiomycetidae</taxon>
        <taxon>Eurotiales</taxon>
        <taxon>Aspergillaceae</taxon>
        <taxon>Penicillium</taxon>
    </lineage>
</organism>
<name>A0A1Q5UHG6_9EURO</name>
<proteinExistence type="predicted"/>
<feature type="region of interest" description="Disordered" evidence="1">
    <location>
        <begin position="1"/>
        <end position="55"/>
    </location>
</feature>
<gene>
    <name evidence="2" type="ORF">PENSUB_2581</name>
</gene>
<dbReference type="AlphaFoldDB" id="A0A1Q5UHG6"/>
<evidence type="ECO:0000313" key="3">
    <source>
        <dbReference type="Proteomes" id="UP000186955"/>
    </source>
</evidence>
<evidence type="ECO:0000313" key="2">
    <source>
        <dbReference type="EMBL" id="OKP11911.1"/>
    </source>
</evidence>
<sequence length="55" mass="5833">MARIHSKQVKSDHTPGSEWTASRGADAPAPSRPADPGPTGKWNALQEEPQPITGD</sequence>